<dbReference type="EMBL" id="AGNK02003623">
    <property type="status" value="NOT_ANNOTATED_CDS"/>
    <property type="molecule type" value="Genomic_DNA"/>
</dbReference>
<feature type="compositionally biased region" description="Polar residues" evidence="1">
    <location>
        <begin position="70"/>
        <end position="81"/>
    </location>
</feature>
<accession>K3YKJ9</accession>
<evidence type="ECO:0000313" key="3">
    <source>
        <dbReference type="EMBL" id="RCV30409.1"/>
    </source>
</evidence>
<evidence type="ECO:0000256" key="1">
    <source>
        <dbReference type="SAM" id="MobiDB-lite"/>
    </source>
</evidence>
<feature type="chain" id="PRO_5010126945" evidence="2">
    <location>
        <begin position="26"/>
        <end position="81"/>
    </location>
</feature>
<proteinExistence type="predicted"/>
<organism evidence="3">
    <name type="scientific">Setaria italica</name>
    <name type="common">Foxtail millet</name>
    <name type="synonym">Panicum italicum</name>
    <dbReference type="NCBI Taxonomy" id="4555"/>
    <lineage>
        <taxon>Eukaryota</taxon>
        <taxon>Viridiplantae</taxon>
        <taxon>Streptophyta</taxon>
        <taxon>Embryophyta</taxon>
        <taxon>Tracheophyta</taxon>
        <taxon>Spermatophyta</taxon>
        <taxon>Magnoliopsida</taxon>
        <taxon>Liliopsida</taxon>
        <taxon>Poales</taxon>
        <taxon>Poaceae</taxon>
        <taxon>PACMAD clade</taxon>
        <taxon>Panicoideae</taxon>
        <taxon>Panicodae</taxon>
        <taxon>Paniceae</taxon>
        <taxon>Cenchrinae</taxon>
        <taxon>Setaria</taxon>
    </lineage>
</organism>
<evidence type="ECO:0000313" key="4">
    <source>
        <dbReference type="EnsemblPlants" id="KQL01124"/>
    </source>
</evidence>
<reference evidence="4" key="3">
    <citation type="submission" date="2018-08" db="UniProtKB">
        <authorList>
            <consortium name="EnsemblPlants"/>
        </authorList>
    </citation>
    <scope>IDENTIFICATION</scope>
    <source>
        <strain evidence="4">Yugu1</strain>
    </source>
</reference>
<dbReference type="OMA" id="QTVPTYT"/>
<gene>
    <name evidence="3" type="ORF">SETIT_6G092300v2</name>
</gene>
<keyword evidence="5" id="KW-1185">Reference proteome</keyword>
<dbReference type="AlphaFoldDB" id="K3YKJ9"/>
<feature type="signal peptide" evidence="2">
    <location>
        <begin position="1"/>
        <end position="25"/>
    </location>
</feature>
<protein>
    <submittedName>
        <fullName evidence="3 4">Uncharacterized protein</fullName>
    </submittedName>
</protein>
<name>K3YKJ9_SETIT</name>
<sequence>MAPRASSKGLVVLCFVSLLLVSSFADTTSRAQDTGRKMKRELVAADEEYAPLPPSYGVTPPLPPSYGPPSQTVPTYTPTQP</sequence>
<feature type="region of interest" description="Disordered" evidence="1">
    <location>
        <begin position="49"/>
        <end position="81"/>
    </location>
</feature>
<keyword evidence="2" id="KW-0732">Signal</keyword>
<evidence type="ECO:0000313" key="5">
    <source>
        <dbReference type="Proteomes" id="UP000004995"/>
    </source>
</evidence>
<reference evidence="3 5" key="1">
    <citation type="journal article" date="2012" name="Nat. Biotechnol.">
        <title>Reference genome sequence of the model plant Setaria.</title>
        <authorList>
            <person name="Bennetzen J.L."/>
            <person name="Schmutz J."/>
            <person name="Wang H."/>
            <person name="Percifield R."/>
            <person name="Hawkins J."/>
            <person name="Pontaroli A.C."/>
            <person name="Estep M."/>
            <person name="Feng L."/>
            <person name="Vaughn J.N."/>
            <person name="Grimwood J."/>
            <person name="Jenkins J."/>
            <person name="Barry K."/>
            <person name="Lindquist E."/>
            <person name="Hellsten U."/>
            <person name="Deshpande S."/>
            <person name="Wang X."/>
            <person name="Wu X."/>
            <person name="Mitros T."/>
            <person name="Triplett J."/>
            <person name="Yang X."/>
            <person name="Ye C.Y."/>
            <person name="Mauro-Herrera M."/>
            <person name="Wang L."/>
            <person name="Li P."/>
            <person name="Sharma M."/>
            <person name="Sharma R."/>
            <person name="Ronald P.C."/>
            <person name="Panaud O."/>
            <person name="Kellogg E.A."/>
            <person name="Brutnell T.P."/>
            <person name="Doust A.N."/>
            <person name="Tuskan G.A."/>
            <person name="Rokhsar D."/>
            <person name="Devos K.M."/>
        </authorList>
    </citation>
    <scope>NUCLEOTIDE SEQUENCE [LARGE SCALE GENOMIC DNA]</scope>
    <source>
        <strain evidence="5">cv. Yugu1</strain>
        <strain evidence="3">Yugu1</strain>
    </source>
</reference>
<dbReference type="EMBL" id="CM003533">
    <property type="protein sequence ID" value="RCV30409.1"/>
    <property type="molecule type" value="Genomic_DNA"/>
</dbReference>
<dbReference type="HOGENOM" id="CLU_2578416_0_0_1"/>
<dbReference type="Proteomes" id="UP000004995">
    <property type="component" value="Unassembled WGS sequence"/>
</dbReference>
<dbReference type="Gramene" id="KQL01124">
    <property type="protein sequence ID" value="KQL01124"/>
    <property type="gene ID" value="SETIT_014768mg"/>
</dbReference>
<dbReference type="EnsemblPlants" id="KQL01124">
    <property type="protein sequence ID" value="KQL01124"/>
    <property type="gene ID" value="SETIT_014768mg"/>
</dbReference>
<reference evidence="3" key="2">
    <citation type="submission" date="2015-07" db="EMBL/GenBank/DDBJ databases">
        <authorList>
            <person name="Noorani M."/>
        </authorList>
    </citation>
    <scope>NUCLEOTIDE SEQUENCE</scope>
    <source>
        <strain evidence="3">Yugu1</strain>
    </source>
</reference>
<evidence type="ECO:0000256" key="2">
    <source>
        <dbReference type="SAM" id="SignalP"/>
    </source>
</evidence>